<feature type="region of interest" description="Disordered" evidence="2">
    <location>
        <begin position="66"/>
        <end position="93"/>
    </location>
</feature>
<dbReference type="SUPFAM" id="SSF57756">
    <property type="entry name" value="Retrovirus zinc finger-like domains"/>
    <property type="match status" value="1"/>
</dbReference>
<gene>
    <name evidence="5" type="primary">LOC109720068</name>
</gene>
<evidence type="ECO:0000259" key="3">
    <source>
        <dbReference type="PROSITE" id="PS50158"/>
    </source>
</evidence>
<evidence type="ECO:0000256" key="2">
    <source>
        <dbReference type="SAM" id="MobiDB-lite"/>
    </source>
</evidence>
<keyword evidence="1" id="KW-0862">Zinc</keyword>
<dbReference type="GO" id="GO:0008270">
    <property type="term" value="F:zinc ion binding"/>
    <property type="evidence" value="ECO:0007669"/>
    <property type="project" value="UniProtKB-KW"/>
</dbReference>
<dbReference type="Gene3D" id="4.10.60.10">
    <property type="entry name" value="Zinc finger, CCHC-type"/>
    <property type="match status" value="1"/>
</dbReference>
<dbReference type="RefSeq" id="XP_020102536.1">
    <property type="nucleotide sequence ID" value="XM_020246947.1"/>
</dbReference>
<keyword evidence="1" id="KW-0863">Zinc-finger</keyword>
<keyword evidence="1" id="KW-0479">Metal-binding</keyword>
<dbReference type="Pfam" id="PF14223">
    <property type="entry name" value="Retrotran_gag_2"/>
    <property type="match status" value="1"/>
</dbReference>
<protein>
    <submittedName>
        <fullName evidence="5">Uncharacterized protein LOC109720068</fullName>
    </submittedName>
</protein>
<proteinExistence type="predicted"/>
<reference evidence="5" key="2">
    <citation type="submission" date="2025-08" db="UniProtKB">
        <authorList>
            <consortium name="RefSeq"/>
        </authorList>
    </citation>
    <scope>IDENTIFICATION</scope>
    <source>
        <tissue evidence="5">Leaf</tissue>
    </source>
</reference>
<dbReference type="GO" id="GO:0003676">
    <property type="term" value="F:nucleic acid binding"/>
    <property type="evidence" value="ECO:0007669"/>
    <property type="project" value="InterPro"/>
</dbReference>
<dbReference type="GeneID" id="109720068"/>
<accession>A0A6P5G1P3</accession>
<dbReference type="InterPro" id="IPR001878">
    <property type="entry name" value="Znf_CCHC"/>
</dbReference>
<dbReference type="AlphaFoldDB" id="A0A6P5G1P3"/>
<dbReference type="OrthoDB" id="645529at2759"/>
<organism evidence="4 5">
    <name type="scientific">Ananas comosus</name>
    <name type="common">Pineapple</name>
    <name type="synonym">Ananas ananas</name>
    <dbReference type="NCBI Taxonomy" id="4615"/>
    <lineage>
        <taxon>Eukaryota</taxon>
        <taxon>Viridiplantae</taxon>
        <taxon>Streptophyta</taxon>
        <taxon>Embryophyta</taxon>
        <taxon>Tracheophyta</taxon>
        <taxon>Spermatophyta</taxon>
        <taxon>Magnoliopsida</taxon>
        <taxon>Liliopsida</taxon>
        <taxon>Poales</taxon>
        <taxon>Bromeliaceae</taxon>
        <taxon>Bromelioideae</taxon>
        <taxon>Ananas</taxon>
    </lineage>
</organism>
<feature type="domain" description="CCHC-type" evidence="3">
    <location>
        <begin position="101"/>
        <end position="115"/>
    </location>
</feature>
<evidence type="ECO:0000313" key="5">
    <source>
        <dbReference type="RefSeq" id="XP_020102536.1"/>
    </source>
</evidence>
<name>A0A6P5G1P3_ANACO</name>
<sequence length="136" mass="15756">MRDIVAQLKNLEVEIPESFLVYYILNSLPQQYTPFKISYNTHKEKWSINELMTMCVQEEERPLMEVGESAHLATQGRQKGQGKRKGKGKIPPQADIKKESKCFFCRKRGHIKKDCVRYKAWLEKKGLSKPQEAGGK</sequence>
<evidence type="ECO:0000256" key="1">
    <source>
        <dbReference type="PROSITE-ProRule" id="PRU00047"/>
    </source>
</evidence>
<dbReference type="PROSITE" id="PS50158">
    <property type="entry name" value="ZF_CCHC"/>
    <property type="match status" value="1"/>
</dbReference>
<dbReference type="InterPro" id="IPR036875">
    <property type="entry name" value="Znf_CCHC_sf"/>
</dbReference>
<dbReference type="Proteomes" id="UP000515123">
    <property type="component" value="Linkage group 14"/>
</dbReference>
<evidence type="ECO:0000313" key="4">
    <source>
        <dbReference type="Proteomes" id="UP000515123"/>
    </source>
</evidence>
<reference evidence="4" key="1">
    <citation type="journal article" date="2015" name="Nat. Genet.">
        <title>The pineapple genome and the evolution of CAM photosynthesis.</title>
        <authorList>
            <person name="Ming R."/>
            <person name="VanBuren R."/>
            <person name="Wai C.M."/>
            <person name="Tang H."/>
            <person name="Schatz M.C."/>
            <person name="Bowers J.E."/>
            <person name="Lyons E."/>
            <person name="Wang M.L."/>
            <person name="Chen J."/>
            <person name="Biggers E."/>
            <person name="Zhang J."/>
            <person name="Huang L."/>
            <person name="Zhang L."/>
            <person name="Miao W."/>
            <person name="Zhang J."/>
            <person name="Ye Z."/>
            <person name="Miao C."/>
            <person name="Lin Z."/>
            <person name="Wang H."/>
            <person name="Zhou H."/>
            <person name="Yim W.C."/>
            <person name="Priest H.D."/>
            <person name="Zheng C."/>
            <person name="Woodhouse M."/>
            <person name="Edger P.P."/>
            <person name="Guyot R."/>
            <person name="Guo H.B."/>
            <person name="Guo H."/>
            <person name="Zheng G."/>
            <person name="Singh R."/>
            <person name="Sharma A."/>
            <person name="Min X."/>
            <person name="Zheng Y."/>
            <person name="Lee H."/>
            <person name="Gurtowski J."/>
            <person name="Sedlazeck F.J."/>
            <person name="Harkess A."/>
            <person name="McKain M.R."/>
            <person name="Liao Z."/>
            <person name="Fang J."/>
            <person name="Liu J."/>
            <person name="Zhang X."/>
            <person name="Zhang Q."/>
            <person name="Hu W."/>
            <person name="Qin Y."/>
            <person name="Wang K."/>
            <person name="Chen L.Y."/>
            <person name="Shirley N."/>
            <person name="Lin Y.R."/>
            <person name="Liu L.Y."/>
            <person name="Hernandez A.G."/>
            <person name="Wright C.L."/>
            <person name="Bulone V."/>
            <person name="Tuskan G.A."/>
            <person name="Heath K."/>
            <person name="Zee F."/>
            <person name="Moore P.H."/>
            <person name="Sunkar R."/>
            <person name="Leebens-Mack J.H."/>
            <person name="Mockler T."/>
            <person name="Bennetzen J.L."/>
            <person name="Freeling M."/>
            <person name="Sankoff D."/>
            <person name="Paterson A.H."/>
            <person name="Zhu X."/>
            <person name="Yang X."/>
            <person name="Smith J.A."/>
            <person name="Cushman J.C."/>
            <person name="Paull R.E."/>
            <person name="Yu Q."/>
        </authorList>
    </citation>
    <scope>NUCLEOTIDE SEQUENCE [LARGE SCALE GENOMIC DNA]</scope>
    <source>
        <strain evidence="4">cv. F153</strain>
    </source>
</reference>
<keyword evidence="4" id="KW-1185">Reference proteome</keyword>